<dbReference type="OrthoDB" id="5294829at2"/>
<protein>
    <recommendedName>
        <fullName evidence="1">UPF0311 protein DEVEQU_03561</fullName>
    </recommendedName>
</protein>
<dbReference type="HAMAP" id="MF_00775">
    <property type="entry name" value="UPF0311"/>
    <property type="match status" value="1"/>
</dbReference>
<reference evidence="2 3" key="1">
    <citation type="submission" date="2018-12" db="EMBL/GenBank/DDBJ databases">
        <authorList>
            <person name="Criscuolo A."/>
        </authorList>
    </citation>
    <scope>NUCLEOTIDE SEQUENCE [LARGE SCALE GENOMIC DNA]</scope>
    <source>
        <strain evidence="2">ACIP1116281</strain>
    </source>
</reference>
<proteinExistence type="inferred from homology"/>
<dbReference type="PANTHER" id="PTHR37315:SF1">
    <property type="entry name" value="UPF0311 PROTEIN BLR7842"/>
    <property type="match status" value="1"/>
</dbReference>
<evidence type="ECO:0000313" key="2">
    <source>
        <dbReference type="EMBL" id="VDS06397.1"/>
    </source>
</evidence>
<dbReference type="RefSeq" id="WP_126151915.1">
    <property type="nucleotide sequence ID" value="NZ_JBHTMH010000003.1"/>
</dbReference>
<organism evidence="2 3">
    <name type="scientific">Devosia equisanguinis</name>
    <dbReference type="NCBI Taxonomy" id="2490941"/>
    <lineage>
        <taxon>Bacteria</taxon>
        <taxon>Pseudomonadati</taxon>
        <taxon>Pseudomonadota</taxon>
        <taxon>Alphaproteobacteria</taxon>
        <taxon>Hyphomicrobiales</taxon>
        <taxon>Devosiaceae</taxon>
        <taxon>Devosia</taxon>
    </lineage>
</organism>
<gene>
    <name evidence="2" type="ORF">DEVEQU_03561</name>
</gene>
<dbReference type="AlphaFoldDB" id="A0A3S4CES0"/>
<dbReference type="PANTHER" id="PTHR37315">
    <property type="entry name" value="UPF0311 PROTEIN BLR7842"/>
    <property type="match status" value="1"/>
</dbReference>
<accession>A0A3S4CES0</accession>
<evidence type="ECO:0000313" key="3">
    <source>
        <dbReference type="Proteomes" id="UP000268844"/>
    </source>
</evidence>
<name>A0A3S4CES0_9HYPH</name>
<comment type="similarity">
    <text evidence="1">Belongs to the UPF0311 family.</text>
</comment>
<evidence type="ECO:0000256" key="1">
    <source>
        <dbReference type="HAMAP-Rule" id="MF_00775"/>
    </source>
</evidence>
<dbReference type="InterPro" id="IPR020915">
    <property type="entry name" value="UPF0311"/>
</dbReference>
<dbReference type="Pfam" id="PF11578">
    <property type="entry name" value="DUF3237"/>
    <property type="match status" value="1"/>
</dbReference>
<dbReference type="Proteomes" id="UP000268844">
    <property type="component" value="Unassembled WGS sequence"/>
</dbReference>
<keyword evidence="3" id="KW-1185">Reference proteome</keyword>
<sequence length="155" mass="16621">MLALNAPVLRPFCTLLVEAGPMRPLGLGRLGQRRIVTIAGGEVSGPRLNGRILPGGADWLTVNHEGVAILDARYAIETHDGAIVEIIDQGFRHGPEAIMKSLVSGEAVPPEAYYMRSTIRLETGHPDYSFVNSLVFVGTGAKTPTGVQIDIYSVE</sequence>
<dbReference type="Gene3D" id="2.40.160.20">
    <property type="match status" value="1"/>
</dbReference>
<dbReference type="EMBL" id="UZWD01000046">
    <property type="protein sequence ID" value="VDS06397.1"/>
    <property type="molecule type" value="Genomic_DNA"/>
</dbReference>